<proteinExistence type="predicted"/>
<dbReference type="InterPro" id="IPR011990">
    <property type="entry name" value="TPR-like_helical_dom_sf"/>
</dbReference>
<feature type="signal peptide" evidence="5">
    <location>
        <begin position="1"/>
        <end position="26"/>
    </location>
</feature>
<feature type="region of interest" description="Disordered" evidence="4">
    <location>
        <begin position="27"/>
        <end position="49"/>
    </location>
</feature>
<evidence type="ECO:0000256" key="5">
    <source>
        <dbReference type="SAM" id="SignalP"/>
    </source>
</evidence>
<dbReference type="InterPro" id="IPR013105">
    <property type="entry name" value="TPR_2"/>
</dbReference>
<dbReference type="HOGENOM" id="CLU_570954_0_0_7"/>
<dbReference type="PROSITE" id="PS51257">
    <property type="entry name" value="PROKAR_LIPOPROTEIN"/>
    <property type="match status" value="1"/>
</dbReference>
<dbReference type="Proteomes" id="UP000002139">
    <property type="component" value="Chromosome"/>
</dbReference>
<feature type="region of interest" description="Disordered" evidence="4">
    <location>
        <begin position="456"/>
        <end position="497"/>
    </location>
</feature>
<dbReference type="PANTHER" id="PTHR12558">
    <property type="entry name" value="CELL DIVISION CYCLE 16,23,27"/>
    <property type="match status" value="1"/>
</dbReference>
<keyword evidence="5" id="KW-0732">Signal</keyword>
<reference evidence="6 7" key="1">
    <citation type="journal article" date="2007" name="Nat. Biotechnol.">
        <title>Complete genome sequence of the myxobacterium Sorangium cellulosum.</title>
        <authorList>
            <person name="Schneiker S."/>
            <person name="Perlova O."/>
            <person name="Kaiser O."/>
            <person name="Gerth K."/>
            <person name="Alici A."/>
            <person name="Altmeyer M.O."/>
            <person name="Bartels D."/>
            <person name="Bekel T."/>
            <person name="Beyer S."/>
            <person name="Bode E."/>
            <person name="Bode H.B."/>
            <person name="Bolten C.J."/>
            <person name="Choudhuri J.V."/>
            <person name="Doss S."/>
            <person name="Elnakady Y.A."/>
            <person name="Frank B."/>
            <person name="Gaigalat L."/>
            <person name="Goesmann A."/>
            <person name="Groeger C."/>
            <person name="Gross F."/>
            <person name="Jelsbak L."/>
            <person name="Jelsbak L."/>
            <person name="Kalinowski J."/>
            <person name="Kegler C."/>
            <person name="Knauber T."/>
            <person name="Konietzny S."/>
            <person name="Kopp M."/>
            <person name="Krause L."/>
            <person name="Krug D."/>
            <person name="Linke B."/>
            <person name="Mahmud T."/>
            <person name="Martinez-Arias R."/>
            <person name="McHardy A.C."/>
            <person name="Merai M."/>
            <person name="Meyer F."/>
            <person name="Mormann S."/>
            <person name="Munoz-Dorado J."/>
            <person name="Perez J."/>
            <person name="Pradella S."/>
            <person name="Rachid S."/>
            <person name="Raddatz G."/>
            <person name="Rosenau F."/>
            <person name="Rueckert C."/>
            <person name="Sasse F."/>
            <person name="Scharfe M."/>
            <person name="Schuster S.C."/>
            <person name="Suen G."/>
            <person name="Treuner-Lange A."/>
            <person name="Velicer G.J."/>
            <person name="Vorholter F.-J."/>
            <person name="Weissman K.J."/>
            <person name="Welch R.D."/>
            <person name="Wenzel S.C."/>
            <person name="Whitworth D.E."/>
            <person name="Wilhelm S."/>
            <person name="Wittmann C."/>
            <person name="Bloecker H."/>
            <person name="Puehler A."/>
            <person name="Mueller R."/>
        </authorList>
    </citation>
    <scope>NUCLEOTIDE SEQUENCE [LARGE SCALE GENOMIC DNA]</scope>
    <source>
        <strain evidence="7">So ce56</strain>
    </source>
</reference>
<dbReference type="PROSITE" id="PS50005">
    <property type="entry name" value="TPR"/>
    <property type="match status" value="2"/>
</dbReference>
<dbReference type="AlphaFoldDB" id="A9GEY6"/>
<gene>
    <name evidence="6" type="ordered locus">sce2916</name>
</gene>
<evidence type="ECO:0000313" key="7">
    <source>
        <dbReference type="Proteomes" id="UP000002139"/>
    </source>
</evidence>
<dbReference type="KEGG" id="scl:sce2916"/>
<keyword evidence="2 3" id="KW-0802">TPR repeat</keyword>
<organism evidence="6 7">
    <name type="scientific">Sorangium cellulosum (strain So ce56)</name>
    <name type="common">Polyangium cellulosum (strain So ce56)</name>
    <dbReference type="NCBI Taxonomy" id="448385"/>
    <lineage>
        <taxon>Bacteria</taxon>
        <taxon>Pseudomonadati</taxon>
        <taxon>Myxococcota</taxon>
        <taxon>Polyangia</taxon>
        <taxon>Polyangiales</taxon>
        <taxon>Polyangiaceae</taxon>
        <taxon>Sorangium</taxon>
    </lineage>
</organism>
<dbReference type="InterPro" id="IPR019734">
    <property type="entry name" value="TPR_rpt"/>
</dbReference>
<dbReference type="SUPFAM" id="SSF48452">
    <property type="entry name" value="TPR-like"/>
    <property type="match status" value="2"/>
</dbReference>
<keyword evidence="1" id="KW-0677">Repeat</keyword>
<evidence type="ECO:0000256" key="3">
    <source>
        <dbReference type="PROSITE-ProRule" id="PRU00339"/>
    </source>
</evidence>
<evidence type="ECO:0008006" key="8">
    <source>
        <dbReference type="Google" id="ProtNLM"/>
    </source>
</evidence>
<sequence length="497" mass="53370">MERNMRSITSLAAVAVLLLAATGCGGGSTGGSAQGAKDPTTGKTITDSKGQAVSVEAANKFKTAMDAMVQHDKAGDWSEATCSSTAQLFLDAADQQGDTTFAEAIYNAGLAYQRCKKDSEAKKHFTQALQKNPKFHPARVQVALYNLAESGERNLDAAISEMRQAAVVDAQYKNVEALVHLALLYMKRGNQVADNDGPNDFQRAKRYIQSALAVDDAFMPAFNQLAIYYLETAKQKAGRKTGKAVATNVSKQKKVDTQALELAALVCSQAIRKNPNYAPIHNTAGMIQVELANLNGAVQEFNLARRLDPTFYEAQMNYAAVNLQFRGFQQADEAYRAALKMRPNDYDAHLGLALALRGQIDDANFDSMVAAASAELEAAKKVAPERAETYYNEAILTQEYKAKSGGKGAEGALMSAKGLFGQFIQKAGASAEFADAVKRSKERMSEIDQIIAFNKQTEAERKAAEADMKTKEAEQEAAAGSEGEGGEATTPAPAPAQ</sequence>
<protein>
    <recommendedName>
        <fullName evidence="8">Tetratricopeptide repeat protein</fullName>
    </recommendedName>
</protein>
<dbReference type="PANTHER" id="PTHR12558:SF13">
    <property type="entry name" value="CELL DIVISION CYCLE PROTEIN 27 HOMOLOG"/>
    <property type="match status" value="1"/>
</dbReference>
<keyword evidence="7" id="KW-1185">Reference proteome</keyword>
<evidence type="ECO:0000256" key="1">
    <source>
        <dbReference type="ARBA" id="ARBA00022737"/>
    </source>
</evidence>
<feature type="repeat" description="TPR" evidence="3">
    <location>
        <begin position="312"/>
        <end position="345"/>
    </location>
</feature>
<dbReference type="eggNOG" id="COG0457">
    <property type="taxonomic scope" value="Bacteria"/>
</dbReference>
<evidence type="ECO:0000256" key="2">
    <source>
        <dbReference type="ARBA" id="ARBA00022803"/>
    </source>
</evidence>
<dbReference type="Gene3D" id="1.25.40.10">
    <property type="entry name" value="Tetratricopeptide repeat domain"/>
    <property type="match status" value="4"/>
</dbReference>
<dbReference type="EMBL" id="AM746676">
    <property type="protein sequence ID" value="CAN93075.1"/>
    <property type="molecule type" value="Genomic_DNA"/>
</dbReference>
<feature type="chain" id="PRO_5002739033" description="Tetratricopeptide repeat protein" evidence="5">
    <location>
        <begin position="27"/>
        <end position="497"/>
    </location>
</feature>
<accession>A9GEY6</accession>
<evidence type="ECO:0000256" key="4">
    <source>
        <dbReference type="SAM" id="MobiDB-lite"/>
    </source>
</evidence>
<dbReference type="SMART" id="SM00028">
    <property type="entry name" value="TPR"/>
    <property type="match status" value="4"/>
</dbReference>
<evidence type="ECO:0000313" key="6">
    <source>
        <dbReference type="EMBL" id="CAN93075.1"/>
    </source>
</evidence>
<feature type="repeat" description="TPR" evidence="3">
    <location>
        <begin position="102"/>
        <end position="135"/>
    </location>
</feature>
<feature type="compositionally biased region" description="Basic and acidic residues" evidence="4">
    <location>
        <begin position="457"/>
        <end position="474"/>
    </location>
</feature>
<dbReference type="Pfam" id="PF07719">
    <property type="entry name" value="TPR_2"/>
    <property type="match status" value="1"/>
</dbReference>
<name>A9GEY6_SORC5</name>
<dbReference type="BioCyc" id="SCEL448385:SCE_RS14975-MONOMER"/>
<dbReference type="STRING" id="448385.sce2916"/>
<feature type="compositionally biased region" description="Low complexity" evidence="4">
    <location>
        <begin position="476"/>
        <end position="491"/>
    </location>
</feature>